<sequence>MVAVQAEPHAQFKLPSSGLLESLWETLIWSLLPCLLLPHQGLSWSQPGQHRLRTI</sequence>
<organism evidence="1 2">
    <name type="scientific">Oryctolagus cuniculus</name>
    <name type="common">Rabbit</name>
    <dbReference type="NCBI Taxonomy" id="9986"/>
    <lineage>
        <taxon>Eukaryota</taxon>
        <taxon>Metazoa</taxon>
        <taxon>Chordata</taxon>
        <taxon>Craniata</taxon>
        <taxon>Vertebrata</taxon>
        <taxon>Euteleostomi</taxon>
        <taxon>Mammalia</taxon>
        <taxon>Eutheria</taxon>
        <taxon>Euarchontoglires</taxon>
        <taxon>Glires</taxon>
        <taxon>Lagomorpha</taxon>
        <taxon>Leporidae</taxon>
        <taxon>Oryctolagus</taxon>
    </lineage>
</organism>
<evidence type="ECO:0000313" key="1">
    <source>
        <dbReference type="Ensembl" id="ENSOCUP00000029075.1"/>
    </source>
</evidence>
<dbReference type="Bgee" id="ENSOCUG00000031673">
    <property type="expression patterns" value="Expressed in blood and 12 other cell types or tissues"/>
</dbReference>
<dbReference type="EMBL" id="AAGW02049265">
    <property type="status" value="NOT_ANNOTATED_CDS"/>
    <property type="molecule type" value="Genomic_DNA"/>
</dbReference>
<protein>
    <submittedName>
        <fullName evidence="1">Uncharacterized protein</fullName>
    </submittedName>
</protein>
<reference evidence="1" key="3">
    <citation type="submission" date="2025-09" db="UniProtKB">
        <authorList>
            <consortium name="Ensembl"/>
        </authorList>
    </citation>
    <scope>IDENTIFICATION</scope>
    <source>
        <strain evidence="1">Thorbecke</strain>
    </source>
</reference>
<dbReference type="InParanoid" id="A0A5F9C7Q1"/>
<evidence type="ECO:0000313" key="2">
    <source>
        <dbReference type="Proteomes" id="UP000001811"/>
    </source>
</evidence>
<dbReference type="Ensembl" id="ENSOCUT00000058394.1">
    <property type="protein sequence ID" value="ENSOCUP00000029075.1"/>
    <property type="gene ID" value="ENSOCUG00000031673.1"/>
</dbReference>
<dbReference type="AlphaFoldDB" id="A0A5F9C7Q1"/>
<proteinExistence type="predicted"/>
<dbReference type="Proteomes" id="UP000001811">
    <property type="component" value="Chromosome 20"/>
</dbReference>
<keyword evidence="2" id="KW-1185">Reference proteome</keyword>
<reference evidence="1 2" key="1">
    <citation type="journal article" date="2011" name="Nature">
        <title>A high-resolution map of human evolutionary constraint using 29 mammals.</title>
        <authorList>
            <person name="Lindblad-Toh K."/>
            <person name="Garber M."/>
            <person name="Zuk O."/>
            <person name="Lin M.F."/>
            <person name="Parker B.J."/>
            <person name="Washietl S."/>
            <person name="Kheradpour P."/>
            <person name="Ernst J."/>
            <person name="Jordan G."/>
            <person name="Mauceli E."/>
            <person name="Ward L.D."/>
            <person name="Lowe C.B."/>
            <person name="Holloway A.K."/>
            <person name="Clamp M."/>
            <person name="Gnerre S."/>
            <person name="Alfoldi J."/>
            <person name="Beal K."/>
            <person name="Chang J."/>
            <person name="Clawson H."/>
            <person name="Cuff J."/>
            <person name="Di Palma F."/>
            <person name="Fitzgerald S."/>
            <person name="Flicek P."/>
            <person name="Guttman M."/>
            <person name="Hubisz M.J."/>
            <person name="Jaffe D.B."/>
            <person name="Jungreis I."/>
            <person name="Kent W.J."/>
            <person name="Kostka D."/>
            <person name="Lara M."/>
            <person name="Martins A.L."/>
            <person name="Massingham T."/>
            <person name="Moltke I."/>
            <person name="Raney B.J."/>
            <person name="Rasmussen M.D."/>
            <person name="Robinson J."/>
            <person name="Stark A."/>
            <person name="Vilella A.J."/>
            <person name="Wen J."/>
            <person name="Xie X."/>
            <person name="Zody M.C."/>
            <person name="Baldwin J."/>
            <person name="Bloom T."/>
            <person name="Chin C.W."/>
            <person name="Heiman D."/>
            <person name="Nicol R."/>
            <person name="Nusbaum C."/>
            <person name="Young S."/>
            <person name="Wilkinson J."/>
            <person name="Worley K.C."/>
            <person name="Kovar C.L."/>
            <person name="Muzny D.M."/>
            <person name="Gibbs R.A."/>
            <person name="Cree A."/>
            <person name="Dihn H.H."/>
            <person name="Fowler G."/>
            <person name="Jhangiani S."/>
            <person name="Joshi V."/>
            <person name="Lee S."/>
            <person name="Lewis L.R."/>
            <person name="Nazareth L.V."/>
            <person name="Okwuonu G."/>
            <person name="Santibanez J."/>
            <person name="Warren W.C."/>
            <person name="Mardis E.R."/>
            <person name="Weinstock G.M."/>
            <person name="Wilson R.K."/>
            <person name="Delehaunty K."/>
            <person name="Dooling D."/>
            <person name="Fronik C."/>
            <person name="Fulton L."/>
            <person name="Fulton B."/>
            <person name="Graves T."/>
            <person name="Minx P."/>
            <person name="Sodergren E."/>
            <person name="Birney E."/>
            <person name="Margulies E.H."/>
            <person name="Herrero J."/>
            <person name="Green E.D."/>
            <person name="Haussler D."/>
            <person name="Siepel A."/>
            <person name="Goldman N."/>
            <person name="Pollard K.S."/>
            <person name="Pedersen J.S."/>
            <person name="Lander E.S."/>
            <person name="Kellis M."/>
        </authorList>
    </citation>
    <scope>NUCLEOTIDE SEQUENCE [LARGE SCALE GENOMIC DNA]</scope>
    <source>
        <strain evidence="1 2">Thorbecke inbred</strain>
    </source>
</reference>
<reference evidence="1" key="2">
    <citation type="submission" date="2025-08" db="UniProtKB">
        <authorList>
            <consortium name="Ensembl"/>
        </authorList>
    </citation>
    <scope>IDENTIFICATION</scope>
    <source>
        <strain evidence="1">Thorbecke</strain>
    </source>
</reference>
<name>A0A5F9C7Q1_RABIT</name>
<accession>A0A5F9C7Q1</accession>